<dbReference type="NCBIfam" id="TIGR00254">
    <property type="entry name" value="GGDEF"/>
    <property type="match status" value="1"/>
</dbReference>
<dbReference type="InterPro" id="IPR003660">
    <property type="entry name" value="HAMP_dom"/>
</dbReference>
<dbReference type="PANTHER" id="PTHR33121">
    <property type="entry name" value="CYCLIC DI-GMP PHOSPHODIESTERASE PDEF"/>
    <property type="match status" value="1"/>
</dbReference>
<dbReference type="InterPro" id="IPR029150">
    <property type="entry name" value="dCache_3"/>
</dbReference>
<dbReference type="Gene3D" id="6.10.340.10">
    <property type="match status" value="1"/>
</dbReference>
<dbReference type="InterPro" id="IPR001633">
    <property type="entry name" value="EAL_dom"/>
</dbReference>
<dbReference type="CDD" id="cd06225">
    <property type="entry name" value="HAMP"/>
    <property type="match status" value="1"/>
</dbReference>
<evidence type="ECO:0000259" key="2">
    <source>
        <dbReference type="PROSITE" id="PS50883"/>
    </source>
</evidence>
<dbReference type="InterPro" id="IPR050706">
    <property type="entry name" value="Cyclic-di-GMP_PDE-like"/>
</dbReference>
<dbReference type="InterPro" id="IPR035919">
    <property type="entry name" value="EAL_sf"/>
</dbReference>
<keyword evidence="1" id="KW-0812">Transmembrane</keyword>
<feature type="transmembrane region" description="Helical" evidence="1">
    <location>
        <begin position="274"/>
        <end position="293"/>
    </location>
</feature>
<accession>A0ABY7AK89</accession>
<dbReference type="Proteomes" id="UP001163726">
    <property type="component" value="Chromosome"/>
</dbReference>
<dbReference type="InterPro" id="IPR043128">
    <property type="entry name" value="Rev_trsase/Diguanyl_cyclase"/>
</dbReference>
<dbReference type="SUPFAM" id="SSF55073">
    <property type="entry name" value="Nucleotide cyclase"/>
    <property type="match status" value="1"/>
</dbReference>
<evidence type="ECO:0000313" key="5">
    <source>
        <dbReference type="EMBL" id="WAJ69894.1"/>
    </source>
</evidence>
<dbReference type="PROSITE" id="PS50883">
    <property type="entry name" value="EAL"/>
    <property type="match status" value="1"/>
</dbReference>
<keyword evidence="1" id="KW-0472">Membrane</keyword>
<dbReference type="Pfam" id="PF14827">
    <property type="entry name" value="dCache_3"/>
    <property type="match status" value="1"/>
</dbReference>
<feature type="transmembrane region" description="Helical" evidence="1">
    <location>
        <begin position="6"/>
        <end position="33"/>
    </location>
</feature>
<dbReference type="Pfam" id="PF00563">
    <property type="entry name" value="EAL"/>
    <property type="match status" value="1"/>
</dbReference>
<gene>
    <name evidence="5" type="ORF">OLW01_12190</name>
</gene>
<dbReference type="CDD" id="cd01949">
    <property type="entry name" value="GGDEF"/>
    <property type="match status" value="1"/>
</dbReference>
<evidence type="ECO:0000259" key="4">
    <source>
        <dbReference type="PROSITE" id="PS50887"/>
    </source>
</evidence>
<dbReference type="Pfam" id="PF00672">
    <property type="entry name" value="HAMP"/>
    <property type="match status" value="1"/>
</dbReference>
<dbReference type="SMART" id="SM00304">
    <property type="entry name" value="HAMP"/>
    <property type="match status" value="1"/>
</dbReference>
<feature type="domain" description="HAMP" evidence="3">
    <location>
        <begin position="294"/>
        <end position="347"/>
    </location>
</feature>
<dbReference type="PANTHER" id="PTHR33121:SF79">
    <property type="entry name" value="CYCLIC DI-GMP PHOSPHODIESTERASE PDED-RELATED"/>
    <property type="match status" value="1"/>
</dbReference>
<evidence type="ECO:0000259" key="3">
    <source>
        <dbReference type="PROSITE" id="PS50885"/>
    </source>
</evidence>
<dbReference type="EMBL" id="CP109965">
    <property type="protein sequence ID" value="WAJ69894.1"/>
    <property type="molecule type" value="Genomic_DNA"/>
</dbReference>
<feature type="domain" description="EAL" evidence="2">
    <location>
        <begin position="513"/>
        <end position="768"/>
    </location>
</feature>
<dbReference type="PROSITE" id="PS50885">
    <property type="entry name" value="HAMP"/>
    <property type="match status" value="1"/>
</dbReference>
<dbReference type="InterPro" id="IPR000160">
    <property type="entry name" value="GGDEF_dom"/>
</dbReference>
<dbReference type="SUPFAM" id="SSF141868">
    <property type="entry name" value="EAL domain-like"/>
    <property type="match status" value="1"/>
</dbReference>
<evidence type="ECO:0000313" key="6">
    <source>
        <dbReference type="Proteomes" id="UP001163726"/>
    </source>
</evidence>
<organism evidence="5 6">
    <name type="scientific">Catenovulum adriaticum</name>
    <dbReference type="NCBI Taxonomy" id="2984846"/>
    <lineage>
        <taxon>Bacteria</taxon>
        <taxon>Pseudomonadati</taxon>
        <taxon>Pseudomonadota</taxon>
        <taxon>Gammaproteobacteria</taxon>
        <taxon>Alteromonadales</taxon>
        <taxon>Alteromonadaceae</taxon>
        <taxon>Catenovulum</taxon>
    </lineage>
</organism>
<dbReference type="SMART" id="SM00267">
    <property type="entry name" value="GGDEF"/>
    <property type="match status" value="1"/>
</dbReference>
<sequence length="779" mass="86940">MALKTLHYSIFKLVGGLLFLSSVSILLAVWIATTNHARTQVTKGLQIAESVLKQVLASRELQLYSSADVLTSDFGFKQAVATQDKATIQSVLDNHGQRISADVMALISLSGEVISSDFEQLNHQVTQRLAQLLQNAITQGGATGIVQIADKLYQVILLTVDAPNPIAVSVVGFELEQSFVQELKEITKLEITIQAQIADQAPLLLSSLSASEQVHALKRVGQEFDVLRLPFTYKNMYTSKRFLLSESADNKIWVTISEDLNPLFSEFNFLQFKIFVIALLSLTLALFLGMIFARNLTSPLTALAKIAQKISQGDYYSKVKAKANSQEINNLSLAFSVMQQNIKEREAEIKYQADHDILTNLFNRYQIARIVNQKIEADEYFQVVLFNILDFRSVNDTFGYQNGDACLQTLAQRIMGLGGYAARLNGGELLWIPETTITEEEILNTRQSLETPICIADISINLKLAMALVSCPDDADTEEKLFRRLNIAIEKAQHQALLYQAYHNELEALYLKKLAVLSELKKVLSTEQSELCMFYQPKLNIKSGKAEKAEALIRWNSEKLGFVSPELFIPIAEQAGIIGKLTDWIIRRVIRDIADWQQQGIDLQVAINLSVHDVSDDTLLAKVIHYLQESNVSRAKLSFELTESDLMQDPTKAIAHLNAIRNVGFGLAIDDFGTGYSSLSYLKDMPVTELKIDKSFVLNLATEVNDQNIVKTVIALAQRFGLETVAEGVEDQASLDLLTLLGCDWIQGYYISRPVAPAALIEWFNEQSLPSQTLINKET</sequence>
<dbReference type="Pfam" id="PF00990">
    <property type="entry name" value="GGDEF"/>
    <property type="match status" value="1"/>
</dbReference>
<keyword evidence="6" id="KW-1185">Reference proteome</keyword>
<dbReference type="InterPro" id="IPR029787">
    <property type="entry name" value="Nucleotide_cyclase"/>
</dbReference>
<dbReference type="Gene3D" id="3.20.20.450">
    <property type="entry name" value="EAL domain"/>
    <property type="match status" value="1"/>
</dbReference>
<dbReference type="PROSITE" id="PS50887">
    <property type="entry name" value="GGDEF"/>
    <property type="match status" value="1"/>
</dbReference>
<reference evidence="5" key="1">
    <citation type="submission" date="2022-10" db="EMBL/GenBank/DDBJ databases">
        <title>Catenovulum adriacola sp. nov. isolated in the Harbour of Susak.</title>
        <authorList>
            <person name="Schoch T."/>
            <person name="Reich S.J."/>
            <person name="Stoeferle S."/>
            <person name="Flaiz M."/>
            <person name="Kazda M."/>
            <person name="Riedel C.U."/>
            <person name="Duerre P."/>
        </authorList>
    </citation>
    <scope>NUCLEOTIDE SEQUENCE</scope>
    <source>
        <strain evidence="5">TS8</strain>
    </source>
</reference>
<proteinExistence type="predicted"/>
<name>A0ABY7AK89_9ALTE</name>
<dbReference type="RefSeq" id="WP_268074188.1">
    <property type="nucleotide sequence ID" value="NZ_CP109965.1"/>
</dbReference>
<dbReference type="Gene3D" id="3.30.70.270">
    <property type="match status" value="1"/>
</dbReference>
<dbReference type="CDD" id="cd01948">
    <property type="entry name" value="EAL"/>
    <property type="match status" value="1"/>
</dbReference>
<protein>
    <submittedName>
        <fullName evidence="5">EAL domain-containing protein</fullName>
    </submittedName>
</protein>
<feature type="domain" description="GGDEF" evidence="4">
    <location>
        <begin position="379"/>
        <end position="501"/>
    </location>
</feature>
<dbReference type="SMART" id="SM00052">
    <property type="entry name" value="EAL"/>
    <property type="match status" value="1"/>
</dbReference>
<keyword evidence="1" id="KW-1133">Transmembrane helix</keyword>
<dbReference type="SUPFAM" id="SSF158472">
    <property type="entry name" value="HAMP domain-like"/>
    <property type="match status" value="1"/>
</dbReference>
<evidence type="ECO:0000256" key="1">
    <source>
        <dbReference type="SAM" id="Phobius"/>
    </source>
</evidence>